<sequence length="381" mass="43723">QTFEVEYVVAYQQCPDCTRVMAKNTWKAMVQIRQKVDHQRTFFYLEQLILRHNAHSDTINLKEVKGGLDFHFAQRSHAIKMVDFLSNVVPTRSKTSEQLISTDVHNNTSNYKFTYSVEIVPICKDDLVVLPRKLANSMGHIAPLVLCSRVSSSVQLLDFQTLKTADISAKVYWNSPGVASISTVRDLKEFYVMDVELLGPRNGRFALADITVQKMVDVGRNDDVIIVRSHLGNVLNFGDTVLGYDLTTANINDDTFAGMDPESLPSVVLVKKSYGDRRRKRRNRNWKLRHLAKEESELVAKKQEQDKLEADFEQFMRDLEEDPEYRHNINLYRNDNVDRHADDDIMQGESDPDDEEVPEIPLEELLEDLNLNDNGGDEMMP</sequence>
<protein>
    <submittedName>
        <fullName evidence="1">Ribosome-binding protein</fullName>
    </submittedName>
</protein>
<feature type="non-terminal residue" evidence="1">
    <location>
        <position position="1"/>
    </location>
</feature>
<keyword evidence="2" id="KW-1185">Reference proteome</keyword>
<proteinExistence type="predicted"/>
<name>A0ACC1HF92_9FUNG</name>
<dbReference type="Proteomes" id="UP001145114">
    <property type="component" value="Unassembled WGS sequence"/>
</dbReference>
<accession>A0ACC1HF92</accession>
<comment type="caution">
    <text evidence="1">The sequence shown here is derived from an EMBL/GenBank/DDBJ whole genome shotgun (WGS) entry which is preliminary data.</text>
</comment>
<evidence type="ECO:0000313" key="1">
    <source>
        <dbReference type="EMBL" id="KAJ1674852.1"/>
    </source>
</evidence>
<gene>
    <name evidence="1" type="primary">NMD3_1</name>
    <name evidence="1" type="ORF">EV182_002434</name>
</gene>
<reference evidence="1" key="1">
    <citation type="submission" date="2022-06" db="EMBL/GenBank/DDBJ databases">
        <title>Phylogenomic reconstructions and comparative analyses of Kickxellomycotina fungi.</title>
        <authorList>
            <person name="Reynolds N.K."/>
            <person name="Stajich J.E."/>
            <person name="Barry K."/>
            <person name="Grigoriev I.V."/>
            <person name="Crous P."/>
            <person name="Smith M.E."/>
        </authorList>
    </citation>
    <scope>NUCLEOTIDE SEQUENCE</scope>
    <source>
        <strain evidence="1">RSA 2271</strain>
    </source>
</reference>
<organism evidence="1 2">
    <name type="scientific">Spiromyces aspiralis</name>
    <dbReference type="NCBI Taxonomy" id="68401"/>
    <lineage>
        <taxon>Eukaryota</taxon>
        <taxon>Fungi</taxon>
        <taxon>Fungi incertae sedis</taxon>
        <taxon>Zoopagomycota</taxon>
        <taxon>Kickxellomycotina</taxon>
        <taxon>Kickxellomycetes</taxon>
        <taxon>Kickxellales</taxon>
        <taxon>Kickxellaceae</taxon>
        <taxon>Spiromyces</taxon>
    </lineage>
</organism>
<dbReference type="EMBL" id="JAMZIH010005643">
    <property type="protein sequence ID" value="KAJ1674852.1"/>
    <property type="molecule type" value="Genomic_DNA"/>
</dbReference>
<evidence type="ECO:0000313" key="2">
    <source>
        <dbReference type="Proteomes" id="UP001145114"/>
    </source>
</evidence>